<sequence length="55" mass="5529">MGELFVISFKAALAGSILGAVCQKLKLPLPAPPVLAGVMGVFGVLLGGKIAGLFF</sequence>
<keyword evidence="1" id="KW-0812">Transmembrane</keyword>
<keyword evidence="1" id="KW-0472">Membrane</keyword>
<reference evidence="3" key="1">
    <citation type="submission" date="2016-11" db="EMBL/GenBank/DDBJ databases">
        <authorList>
            <person name="Varghese N."/>
            <person name="Submissions S."/>
        </authorList>
    </citation>
    <scope>NUCLEOTIDE SEQUENCE [LARGE SCALE GENOMIC DNA]</scope>
    <source>
        <strain evidence="3">DSM 15285</strain>
    </source>
</reference>
<dbReference type="Proteomes" id="UP000242520">
    <property type="component" value="Unassembled WGS sequence"/>
</dbReference>
<organism evidence="2 3">
    <name type="scientific">Tepidibacter thalassicus DSM 15285</name>
    <dbReference type="NCBI Taxonomy" id="1123350"/>
    <lineage>
        <taxon>Bacteria</taxon>
        <taxon>Bacillati</taxon>
        <taxon>Bacillota</taxon>
        <taxon>Clostridia</taxon>
        <taxon>Peptostreptococcales</taxon>
        <taxon>Peptostreptococcaceae</taxon>
        <taxon>Tepidibacter</taxon>
    </lineage>
</organism>
<dbReference type="STRING" id="1123350.SAMN02744040_00366"/>
<dbReference type="AlphaFoldDB" id="A0A1M5P3G0"/>
<name>A0A1M5P3G0_9FIRM</name>
<feature type="transmembrane region" description="Helical" evidence="1">
    <location>
        <begin position="35"/>
        <end position="54"/>
    </location>
</feature>
<protein>
    <submittedName>
        <fullName evidence="2">XapX domain-containing protein</fullName>
    </submittedName>
</protein>
<dbReference type="RefSeq" id="WP_072723155.1">
    <property type="nucleotide sequence ID" value="NZ_FQXH01000005.1"/>
</dbReference>
<keyword evidence="1" id="KW-1133">Transmembrane helix</keyword>
<keyword evidence="3" id="KW-1185">Reference proteome</keyword>
<evidence type="ECO:0000313" key="3">
    <source>
        <dbReference type="Proteomes" id="UP000242520"/>
    </source>
</evidence>
<evidence type="ECO:0000313" key="2">
    <source>
        <dbReference type="EMBL" id="SHG96288.1"/>
    </source>
</evidence>
<dbReference type="NCBIfam" id="TIGR03510">
    <property type="entry name" value="XapX"/>
    <property type="match status" value="1"/>
</dbReference>
<evidence type="ECO:0000256" key="1">
    <source>
        <dbReference type="SAM" id="Phobius"/>
    </source>
</evidence>
<dbReference type="EMBL" id="FQXH01000005">
    <property type="protein sequence ID" value="SHG96288.1"/>
    <property type="molecule type" value="Genomic_DNA"/>
</dbReference>
<dbReference type="InterPro" id="IPR020017">
    <property type="entry name" value="XapX_domain"/>
</dbReference>
<gene>
    <name evidence="2" type="ORF">SAMN02744040_00366</name>
</gene>
<accession>A0A1M5P3G0</accession>
<proteinExistence type="predicted"/>